<keyword evidence="4 10" id="KW-0347">Helicase</keyword>
<dbReference type="InterPro" id="IPR014001">
    <property type="entry name" value="Helicase_ATP-bd"/>
</dbReference>
<dbReference type="GO" id="GO:0005524">
    <property type="term" value="F:ATP binding"/>
    <property type="evidence" value="ECO:0007669"/>
    <property type="project" value="UniProtKB-KW"/>
</dbReference>
<protein>
    <submittedName>
        <fullName evidence="10">Putative ATP-dependent DNA helicase RecG</fullName>
    </submittedName>
</protein>
<dbReference type="GO" id="GO:0003678">
    <property type="term" value="F:DNA helicase activity"/>
    <property type="evidence" value="ECO:0007669"/>
    <property type="project" value="TreeGrafter"/>
</dbReference>
<dbReference type="RefSeq" id="WP_006062029.1">
    <property type="nucleotide sequence ID" value="NZ_KB290822.1"/>
</dbReference>
<evidence type="ECO:0000256" key="3">
    <source>
        <dbReference type="ARBA" id="ARBA00022801"/>
    </source>
</evidence>
<dbReference type="HOGENOM" id="CLU_005122_7_1_11"/>
<keyword evidence="6" id="KW-0238">DNA-binding</keyword>
<evidence type="ECO:0000313" key="10">
    <source>
        <dbReference type="EMBL" id="EKX92050.1"/>
    </source>
</evidence>
<dbReference type="Gene3D" id="2.40.50.140">
    <property type="entry name" value="Nucleic acid-binding proteins"/>
    <property type="match status" value="1"/>
</dbReference>
<evidence type="ECO:0000313" key="11">
    <source>
        <dbReference type="Proteomes" id="UP000010445"/>
    </source>
</evidence>
<dbReference type="Proteomes" id="UP000010445">
    <property type="component" value="Unassembled WGS sequence"/>
</dbReference>
<dbReference type="GO" id="GO:0006281">
    <property type="term" value="P:DNA repair"/>
    <property type="evidence" value="ECO:0007669"/>
    <property type="project" value="UniProtKB-KW"/>
</dbReference>
<evidence type="ECO:0000256" key="6">
    <source>
        <dbReference type="ARBA" id="ARBA00023125"/>
    </source>
</evidence>
<evidence type="ECO:0000259" key="8">
    <source>
        <dbReference type="PROSITE" id="PS51192"/>
    </source>
</evidence>
<dbReference type="InterPro" id="IPR001650">
    <property type="entry name" value="Helicase_C-like"/>
</dbReference>
<comment type="caution">
    <text evidence="10">The sequence shown here is derived from an EMBL/GenBank/DDBJ whole genome shotgun (WGS) entry which is preliminary data.</text>
</comment>
<dbReference type="InterPro" id="IPR027417">
    <property type="entry name" value="P-loop_NTPase"/>
</dbReference>
<dbReference type="STRING" id="1035195.HMPREF9997_00334"/>
<dbReference type="SMART" id="SM00487">
    <property type="entry name" value="DEXDc"/>
    <property type="match status" value="1"/>
</dbReference>
<dbReference type="CDD" id="cd17992">
    <property type="entry name" value="DEXHc_RecG"/>
    <property type="match status" value="1"/>
</dbReference>
<dbReference type="PROSITE" id="PS51194">
    <property type="entry name" value="HELICASE_CTER"/>
    <property type="match status" value="1"/>
</dbReference>
<dbReference type="PATRIC" id="fig|1035195.3.peg.309"/>
<dbReference type="Pfam" id="PF00271">
    <property type="entry name" value="Helicase_C"/>
    <property type="match status" value="1"/>
</dbReference>
<dbReference type="SUPFAM" id="SSF52540">
    <property type="entry name" value="P-loop containing nucleoside triphosphate hydrolases"/>
    <property type="match status" value="1"/>
</dbReference>
<dbReference type="AlphaFoldDB" id="L1MLX4"/>
<feature type="domain" description="Helicase C-terminal" evidence="9">
    <location>
        <begin position="487"/>
        <end position="643"/>
    </location>
</feature>
<feature type="domain" description="Helicase ATP-binding" evidence="8">
    <location>
        <begin position="299"/>
        <end position="465"/>
    </location>
</feature>
<sequence length="710" mass="77167">MLGWVDNRPLSDLLPDKEAKALAKAFGYRTVQDLLEHYPRTWSHHGTGVNLDTVNEGDIVTCVGEIVWEHTSFTSSGKMMHKVVISDGSGGQIGATFFQAKLPARQLVAGARAMFSGKLTFYRGNPQLSHPTYVLLKGDKGNRSRTGAGSGGLRSLSAYGDASSMQELLSSMEFLPVYPGTKAVPSWRVLGAINEVLNHTDPVPEPLDVVPEGLVSFDEAVRGIHRPDSRGVEPLIERLKYNEALSLALVMALRRADVAARVAPTCPPLVEGYRTSLLSRLPFALTDGQVDVLSEIEADLSTATPMSRLLQGEVGSGKTIVSLLAMLQVVDAGRQCALLAPTEVLAVQHARALTQLLSDAAVPATVVVLTGSMSQSAKKRALLDIVSGQADIVVGTHALIQEGVEFFDLGLVVVDEQHRFGVEQRDHLRNQGRNGVTPHLLVMTATPIPRTIAMTTFGDLAVSTLTELPGGRRPISTTVVPGWKLPWVMRAWQRIREEAEAGRQAYVVCPRIDGDGGVMDMFDQLSRLEYPDLNVGLLHGRMRGEEKDRVMSDFAAGGIDILVSTTVIEVGIDVPNATVMYIREADNFGVSQLHQLRGRVGRGGFDSVCLLHTDQSQDTPSYQRLVAIANTTDGFQLADIDLRSRQEGDVLGTAQSGAYRRVKFLNFLDDAAIIERATEDAEKLVARNKPLAEQLVSDVALERQEYLDKS</sequence>
<organism evidence="10 11">
    <name type="scientific">Corynebacterium durum F0235</name>
    <dbReference type="NCBI Taxonomy" id="1035195"/>
    <lineage>
        <taxon>Bacteria</taxon>
        <taxon>Bacillati</taxon>
        <taxon>Actinomycetota</taxon>
        <taxon>Actinomycetes</taxon>
        <taxon>Mycobacteriales</taxon>
        <taxon>Corynebacteriaceae</taxon>
        <taxon>Corynebacterium</taxon>
    </lineage>
</organism>
<dbReference type="EMBL" id="AMEM01000007">
    <property type="protein sequence ID" value="EKX92050.1"/>
    <property type="molecule type" value="Genomic_DNA"/>
</dbReference>
<keyword evidence="2" id="KW-0227">DNA damage</keyword>
<dbReference type="Pfam" id="PF00270">
    <property type="entry name" value="DEAD"/>
    <property type="match status" value="1"/>
</dbReference>
<reference evidence="10 11" key="1">
    <citation type="submission" date="2012-05" db="EMBL/GenBank/DDBJ databases">
        <authorList>
            <person name="Weinstock G."/>
            <person name="Sodergren E."/>
            <person name="Lobos E.A."/>
            <person name="Fulton L."/>
            <person name="Fulton R."/>
            <person name="Courtney L."/>
            <person name="Fronick C."/>
            <person name="O'Laughlin M."/>
            <person name="Godfrey J."/>
            <person name="Wilson R.M."/>
            <person name="Miner T."/>
            <person name="Farmer C."/>
            <person name="Delehaunty K."/>
            <person name="Cordes M."/>
            <person name="Minx P."/>
            <person name="Tomlinson C."/>
            <person name="Chen J."/>
            <person name="Wollam A."/>
            <person name="Pepin K.H."/>
            <person name="Bhonagiri V."/>
            <person name="Zhang X."/>
            <person name="Suruliraj S."/>
            <person name="Warren W."/>
            <person name="Mitreva M."/>
            <person name="Mardis E.R."/>
            <person name="Wilson R.K."/>
        </authorList>
    </citation>
    <scope>NUCLEOTIDE SEQUENCE [LARGE SCALE GENOMIC DNA]</scope>
    <source>
        <strain evidence="10 11">F0235</strain>
    </source>
</reference>
<gene>
    <name evidence="10" type="ORF">HMPREF9997_00334</name>
</gene>
<dbReference type="PANTHER" id="PTHR47964">
    <property type="entry name" value="ATP-DEPENDENT DNA HELICASE HOMOLOG RECG, CHLOROPLASTIC"/>
    <property type="match status" value="1"/>
</dbReference>
<dbReference type="PROSITE" id="PS51192">
    <property type="entry name" value="HELICASE_ATP_BIND_1"/>
    <property type="match status" value="1"/>
</dbReference>
<dbReference type="SMART" id="SM00490">
    <property type="entry name" value="HELICc"/>
    <property type="match status" value="1"/>
</dbReference>
<dbReference type="Pfam" id="PF19833">
    <property type="entry name" value="RecG_dom3_C"/>
    <property type="match status" value="1"/>
</dbReference>
<name>L1MLX4_9CORY</name>
<proteinExistence type="predicted"/>
<evidence type="ECO:0000256" key="7">
    <source>
        <dbReference type="ARBA" id="ARBA00023204"/>
    </source>
</evidence>
<dbReference type="InterPro" id="IPR045562">
    <property type="entry name" value="RecG_dom3_C"/>
</dbReference>
<keyword evidence="7" id="KW-0234">DNA repair</keyword>
<evidence type="ECO:0000256" key="1">
    <source>
        <dbReference type="ARBA" id="ARBA00022741"/>
    </source>
</evidence>
<keyword evidence="3" id="KW-0378">Hydrolase</keyword>
<evidence type="ECO:0000256" key="2">
    <source>
        <dbReference type="ARBA" id="ARBA00022763"/>
    </source>
</evidence>
<dbReference type="InterPro" id="IPR047112">
    <property type="entry name" value="RecG/Mfd"/>
</dbReference>
<dbReference type="PANTHER" id="PTHR47964:SF1">
    <property type="entry name" value="ATP-DEPENDENT DNA HELICASE HOMOLOG RECG, CHLOROPLASTIC"/>
    <property type="match status" value="1"/>
</dbReference>
<dbReference type="InterPro" id="IPR012340">
    <property type="entry name" value="NA-bd_OB-fold"/>
</dbReference>
<dbReference type="OrthoDB" id="9804325at2"/>
<evidence type="ECO:0000256" key="5">
    <source>
        <dbReference type="ARBA" id="ARBA00022840"/>
    </source>
</evidence>
<dbReference type="SUPFAM" id="SSF50249">
    <property type="entry name" value="Nucleic acid-binding proteins"/>
    <property type="match status" value="1"/>
</dbReference>
<dbReference type="GO" id="GO:0003677">
    <property type="term" value="F:DNA binding"/>
    <property type="evidence" value="ECO:0007669"/>
    <property type="project" value="UniProtKB-KW"/>
</dbReference>
<evidence type="ECO:0000256" key="4">
    <source>
        <dbReference type="ARBA" id="ARBA00022806"/>
    </source>
</evidence>
<accession>L1MLX4</accession>
<keyword evidence="11" id="KW-1185">Reference proteome</keyword>
<dbReference type="Gene3D" id="3.40.50.300">
    <property type="entry name" value="P-loop containing nucleotide triphosphate hydrolases"/>
    <property type="match status" value="2"/>
</dbReference>
<dbReference type="CDD" id="cd04488">
    <property type="entry name" value="RecG_wedge_OBF"/>
    <property type="match status" value="1"/>
</dbReference>
<dbReference type="GO" id="GO:0016787">
    <property type="term" value="F:hydrolase activity"/>
    <property type="evidence" value="ECO:0007669"/>
    <property type="project" value="UniProtKB-KW"/>
</dbReference>
<dbReference type="InterPro" id="IPR011545">
    <property type="entry name" value="DEAD/DEAH_box_helicase_dom"/>
</dbReference>
<dbReference type="eggNOG" id="COG1200">
    <property type="taxonomic scope" value="Bacteria"/>
</dbReference>
<evidence type="ECO:0000259" key="9">
    <source>
        <dbReference type="PROSITE" id="PS51194"/>
    </source>
</evidence>
<keyword evidence="5" id="KW-0067">ATP-binding</keyword>
<keyword evidence="1" id="KW-0547">Nucleotide-binding</keyword>